<gene>
    <name evidence="2" type="ORF">E6C76_05680</name>
</gene>
<dbReference type="CDD" id="cd01948">
    <property type="entry name" value="EAL"/>
    <property type="match status" value="1"/>
</dbReference>
<dbReference type="OrthoDB" id="9813903at2"/>
<dbReference type="InterPro" id="IPR050706">
    <property type="entry name" value="Cyclic-di-GMP_PDE-like"/>
</dbReference>
<evidence type="ECO:0000313" key="3">
    <source>
        <dbReference type="Proteomes" id="UP000308430"/>
    </source>
</evidence>
<comment type="caution">
    <text evidence="2">The sequence shown here is derived from an EMBL/GenBank/DDBJ whole genome shotgun (WGS) entry which is preliminary data.</text>
</comment>
<dbReference type="InterPro" id="IPR001633">
    <property type="entry name" value="EAL_dom"/>
</dbReference>
<reference evidence="2 3" key="1">
    <citation type="submission" date="2019-04" db="EMBL/GenBank/DDBJ databases">
        <title>Azoarcus nasutitermitis sp. nov. isolated from termite nest.</title>
        <authorList>
            <person name="Lin S.-Y."/>
            <person name="Hameed A."/>
            <person name="Hsu Y.-H."/>
            <person name="Young C.-C."/>
        </authorList>
    </citation>
    <scope>NUCLEOTIDE SEQUENCE [LARGE SCALE GENOMIC DNA]</scope>
    <source>
        <strain evidence="2 3">CC-YHH838</strain>
    </source>
</reference>
<dbReference type="InterPro" id="IPR029151">
    <property type="entry name" value="Sensor-like_sf"/>
</dbReference>
<dbReference type="Gene3D" id="3.20.20.450">
    <property type="entry name" value="EAL domain"/>
    <property type="match status" value="1"/>
</dbReference>
<protein>
    <submittedName>
        <fullName evidence="2">EAL domain-containing protein</fullName>
    </submittedName>
</protein>
<dbReference type="SUPFAM" id="SSF103190">
    <property type="entry name" value="Sensory domain-like"/>
    <property type="match status" value="1"/>
</dbReference>
<dbReference type="InterPro" id="IPR035919">
    <property type="entry name" value="EAL_sf"/>
</dbReference>
<dbReference type="SMART" id="SM00052">
    <property type="entry name" value="EAL"/>
    <property type="match status" value="1"/>
</dbReference>
<proteinExistence type="predicted"/>
<dbReference type="Gene3D" id="3.30.450.20">
    <property type="entry name" value="PAS domain"/>
    <property type="match status" value="1"/>
</dbReference>
<accession>A0A4S4B1F5</accession>
<feature type="domain" description="EAL" evidence="1">
    <location>
        <begin position="42"/>
        <end position="294"/>
    </location>
</feature>
<dbReference type="GO" id="GO:0071111">
    <property type="term" value="F:cyclic-guanylate-specific phosphodiesterase activity"/>
    <property type="evidence" value="ECO:0007669"/>
    <property type="project" value="InterPro"/>
</dbReference>
<evidence type="ECO:0000313" key="2">
    <source>
        <dbReference type="EMBL" id="THF66333.1"/>
    </source>
</evidence>
<dbReference type="AlphaFoldDB" id="A0A4S4B1F5"/>
<name>A0A4S4B1F5_9RHOO</name>
<sequence length="443" mass="49295">MRDYNDWGIVERPARTARPVRITMSRPPNAPIVDFATLHASTRRSGDRLELDWADYTLTSHLQPIVSFSHRSVVGYEGLVRARAADGTPIPPPVLLREADNAAELVSLDRSCRYLHIGQATAYGLDGYLFLNMHPLAFSSIGATDGTRFIGAIRETFHLPPERIVIEITEDVLTDDSSFESSVHYLRELGLRIALDDFGAGHSNFDRVWRLKPEIVKLDRDFAVRAADDEAARRLLPQIVELLHEAGSLVLLEGIETAEQARIAMAADVDFAQGYFFGRPSGERPEPRPTVAAIDAVWAAYDTSQADDTLHYRERIAPYVNAIGHAATLLASRRPQEEALELFLHQPQALRCYLLDEQGFQISRNIPAHGEPPAEGVVPHGDNSAHSRWSRRPYFRRAMETPGRVCITRPYLCISSAVLCVTVSICVQIGGQKRVLCGDVAWA</sequence>
<dbReference type="PANTHER" id="PTHR33121">
    <property type="entry name" value="CYCLIC DI-GMP PHOSPHODIESTERASE PDEF"/>
    <property type="match status" value="1"/>
</dbReference>
<dbReference type="PROSITE" id="PS50883">
    <property type="entry name" value="EAL"/>
    <property type="match status" value="1"/>
</dbReference>
<dbReference type="PANTHER" id="PTHR33121:SF76">
    <property type="entry name" value="SIGNALING PROTEIN"/>
    <property type="match status" value="1"/>
</dbReference>
<dbReference type="Pfam" id="PF00563">
    <property type="entry name" value="EAL"/>
    <property type="match status" value="1"/>
</dbReference>
<dbReference type="SUPFAM" id="SSF141868">
    <property type="entry name" value="EAL domain-like"/>
    <property type="match status" value="1"/>
</dbReference>
<dbReference type="EMBL" id="SSOC01000002">
    <property type="protein sequence ID" value="THF66333.1"/>
    <property type="molecule type" value="Genomic_DNA"/>
</dbReference>
<dbReference type="Proteomes" id="UP000308430">
    <property type="component" value="Unassembled WGS sequence"/>
</dbReference>
<keyword evidence="3" id="KW-1185">Reference proteome</keyword>
<organism evidence="2 3">
    <name type="scientific">Pseudothauera nasutitermitis</name>
    <dbReference type="NCBI Taxonomy" id="2565930"/>
    <lineage>
        <taxon>Bacteria</taxon>
        <taxon>Pseudomonadati</taxon>
        <taxon>Pseudomonadota</taxon>
        <taxon>Betaproteobacteria</taxon>
        <taxon>Rhodocyclales</taxon>
        <taxon>Zoogloeaceae</taxon>
        <taxon>Pseudothauera</taxon>
    </lineage>
</organism>
<evidence type="ECO:0000259" key="1">
    <source>
        <dbReference type="PROSITE" id="PS50883"/>
    </source>
</evidence>